<feature type="domain" description="F-box" evidence="1">
    <location>
        <begin position="9"/>
        <end position="49"/>
    </location>
</feature>
<proteinExistence type="predicted"/>
<dbReference type="InterPro" id="IPR001810">
    <property type="entry name" value="F-box_dom"/>
</dbReference>
<reference evidence="2 3" key="1">
    <citation type="journal article" date="2016" name="Mol. Biol. Evol.">
        <title>Comparative Genomics of Early-Diverging Mushroom-Forming Fungi Provides Insights into the Origins of Lignocellulose Decay Capabilities.</title>
        <authorList>
            <person name="Nagy L.G."/>
            <person name="Riley R."/>
            <person name="Tritt A."/>
            <person name="Adam C."/>
            <person name="Daum C."/>
            <person name="Floudas D."/>
            <person name="Sun H."/>
            <person name="Yadav J.S."/>
            <person name="Pangilinan J."/>
            <person name="Larsson K.H."/>
            <person name="Matsuura K."/>
            <person name="Barry K."/>
            <person name="Labutti K."/>
            <person name="Kuo R."/>
            <person name="Ohm R.A."/>
            <person name="Bhattacharya S.S."/>
            <person name="Shirouzu T."/>
            <person name="Yoshinaga Y."/>
            <person name="Martin F.M."/>
            <person name="Grigoriev I.V."/>
            <person name="Hibbett D.S."/>
        </authorList>
    </citation>
    <scope>NUCLEOTIDE SEQUENCE [LARGE SCALE GENOMIC DNA]</scope>
    <source>
        <strain evidence="2 3">CBS 109695</strain>
    </source>
</reference>
<sequence>MPLFRPETVPTDILPYIFEALTDRRDLHAAALTSHAFNTAATPLLYRSLDGIVVEGRLYHPAPTLLARPDLALYVRDITETAAVHRIAPRDHPNITETTLAALRLCKKLRRISWNDDSYTIDIFLRKFFAAIRELPIRDLVVRSYSDFGEETWSHLTQMRGLEKVAIWCMEGPPRVLQGWADKLGSTLTHLELGRCAGVPPTILISVISQVPLLRDLRLRGAPSNCIPTLLAYLPNLETLHTEFISSGINRPASMPPPRLKSLTVRTSSMDSAGLQKLWYWITLLTPHKSLESFTLDAHSVQGQTSVPANFISGMAETQGSTLKRFMVDTTRLTLADVWALCTKFPQLEHLACAVASPHVDAIRDAIAPGRNLCALTLNVSWIPEMNPVANWDSRTDAEKLWDSKSKGVLTMQDATEIMLAEGSRIRMIGMGPDVFTVRKLFIQGGGNVRLTLSGADRGVG</sequence>
<evidence type="ECO:0000313" key="2">
    <source>
        <dbReference type="EMBL" id="KZP13745.1"/>
    </source>
</evidence>
<protein>
    <recommendedName>
        <fullName evidence="1">F-box domain-containing protein</fullName>
    </recommendedName>
</protein>
<evidence type="ECO:0000313" key="3">
    <source>
        <dbReference type="Proteomes" id="UP000076532"/>
    </source>
</evidence>
<dbReference type="Pfam" id="PF12937">
    <property type="entry name" value="F-box-like"/>
    <property type="match status" value="1"/>
</dbReference>
<dbReference type="Proteomes" id="UP000076532">
    <property type="component" value="Unassembled WGS sequence"/>
</dbReference>
<organism evidence="2 3">
    <name type="scientific">Athelia psychrophila</name>
    <dbReference type="NCBI Taxonomy" id="1759441"/>
    <lineage>
        <taxon>Eukaryota</taxon>
        <taxon>Fungi</taxon>
        <taxon>Dikarya</taxon>
        <taxon>Basidiomycota</taxon>
        <taxon>Agaricomycotina</taxon>
        <taxon>Agaricomycetes</taxon>
        <taxon>Agaricomycetidae</taxon>
        <taxon>Atheliales</taxon>
        <taxon>Atheliaceae</taxon>
        <taxon>Athelia</taxon>
    </lineage>
</organism>
<dbReference type="OrthoDB" id="5297217at2759"/>
<dbReference type="AlphaFoldDB" id="A0A166CKD2"/>
<accession>A0A166CKD2</accession>
<keyword evidence="3" id="KW-1185">Reference proteome</keyword>
<dbReference type="Gene3D" id="3.80.10.10">
    <property type="entry name" value="Ribonuclease Inhibitor"/>
    <property type="match status" value="1"/>
</dbReference>
<dbReference type="EMBL" id="KV417628">
    <property type="protein sequence ID" value="KZP13745.1"/>
    <property type="molecule type" value="Genomic_DNA"/>
</dbReference>
<name>A0A166CKD2_9AGAM</name>
<gene>
    <name evidence="2" type="ORF">FIBSPDRAFT_834849</name>
</gene>
<evidence type="ECO:0000259" key="1">
    <source>
        <dbReference type="Pfam" id="PF12937"/>
    </source>
</evidence>
<dbReference type="InterPro" id="IPR032675">
    <property type="entry name" value="LRR_dom_sf"/>
</dbReference>
<dbReference type="SUPFAM" id="SSF52047">
    <property type="entry name" value="RNI-like"/>
    <property type="match status" value="1"/>
</dbReference>